<dbReference type="InterPro" id="IPR008965">
    <property type="entry name" value="CBM2/CBM3_carb-bd_dom_sf"/>
</dbReference>
<dbReference type="SUPFAM" id="SSF48452">
    <property type="entry name" value="TPR-like"/>
    <property type="match status" value="1"/>
</dbReference>
<feature type="domain" description="Secretin/TonB short N-terminal" evidence="7">
    <location>
        <begin position="207"/>
        <end position="258"/>
    </location>
</feature>
<sequence length="772" mass="83780">MRYKGHYLGWAGAVCSAVLLAGCGTQYIRDDAQRQIGAGKYEDALQAYDKALLSDPESVILRTGQLAARDTILARLLTAATAARSRGNEPQAKEILQRALAIQPNEDRARAMLLEIERDTRQKAAVASARELIEKGMRERAMLVIEAALKDTPRNTELLGLQRQLELASKQSELSVARLAETRPISLDFRDANLRMVLEALTRNSGINFVLDKDVRQDLRTTIFLRQTRLDDALELLTSTSQLTFKVLDASTVLIYPKTAEKAKEYQDLVIRAFYLSSADVKQTALLLKTMLKIREPFVDEKLNLIMVRETPETIRLAERLIALHDLSEPEVMMEVEVLEIKRSSLTELGIKYPDGFNLTPLAPAGSDGFTLGNLKSLNRDSIGINLPDVRINLHRDVGDVNILANPKIRARNREKAKILIGDKLPVVTTTGSSNNNSFISESVQYVDVGLKLDVEPNIYLDDEVAIKVGLEVSSLVREIKTAAGSLVYQIGTRTASTVLRLRDGETQLLAGLISNEERMSANRVPGIGDLPLVGRLFSSQRDDGQRTEIVLSITPRIVRNIRRPDLNQAEFWSGTENDVRSRPLTLPAVEKPGAAKGMPPVPGLPGAAPMAPGAPQGMAPMMVLPQDGGAPVAAAPQVAVSLVGPQEVKAGDTFTVHVNVKAATALRGMPLKLQFSPQNLQVVDADEGAFFTQDGATASASKSMEQGKGLASMAILRTGAAGVKGEGTMMSFKFKALAAGPGEIRVLSAKSISSTPIDAETLPAPLRVMVK</sequence>
<dbReference type="EMBL" id="FPKH01000001">
    <property type="protein sequence ID" value="SFX46829.1"/>
    <property type="molecule type" value="Genomic_DNA"/>
</dbReference>
<dbReference type="GO" id="GO:0009306">
    <property type="term" value="P:protein secretion"/>
    <property type="evidence" value="ECO:0007669"/>
    <property type="project" value="InterPro"/>
</dbReference>
<name>A0AB38C7G5_9BURK</name>
<evidence type="ECO:0000256" key="2">
    <source>
        <dbReference type="ARBA" id="ARBA00022448"/>
    </source>
</evidence>
<dbReference type="SUPFAM" id="SSF49384">
    <property type="entry name" value="Carbohydrate-binding domain"/>
    <property type="match status" value="1"/>
</dbReference>
<proteinExistence type="inferred from homology"/>
<keyword evidence="5" id="KW-0802">TPR repeat</keyword>
<dbReference type="PRINTS" id="PR01032">
    <property type="entry name" value="PHAGEIV"/>
</dbReference>
<dbReference type="InterPro" id="IPR004846">
    <property type="entry name" value="T2SS/T3SS_dom"/>
</dbReference>
<dbReference type="AlphaFoldDB" id="A0AB38C7G5"/>
<dbReference type="CDD" id="cd08547">
    <property type="entry name" value="Type_II_cohesin"/>
    <property type="match status" value="1"/>
</dbReference>
<evidence type="ECO:0000313" key="8">
    <source>
        <dbReference type="EMBL" id="SFX46829.1"/>
    </source>
</evidence>
<dbReference type="Gene3D" id="3.30.1370.120">
    <property type="match status" value="1"/>
</dbReference>
<dbReference type="Proteomes" id="UP000182489">
    <property type="component" value="Unassembled WGS sequence"/>
</dbReference>
<dbReference type="PANTHER" id="PTHR30332">
    <property type="entry name" value="PROBABLE GENERAL SECRETION PATHWAY PROTEIN D"/>
    <property type="match status" value="1"/>
</dbReference>
<dbReference type="PROSITE" id="PS51257">
    <property type="entry name" value="PROKAR_LIPOPROTEIN"/>
    <property type="match status" value="1"/>
</dbReference>
<dbReference type="InterPro" id="IPR032508">
    <property type="entry name" value="FecR_C"/>
</dbReference>
<evidence type="ECO:0000256" key="6">
    <source>
        <dbReference type="RuleBase" id="RU004003"/>
    </source>
</evidence>
<dbReference type="Gene3D" id="2.60.40.680">
    <property type="match status" value="1"/>
</dbReference>
<gene>
    <name evidence="8" type="ORF">SAMN03097694_2334</name>
</gene>
<keyword evidence="4" id="KW-0998">Cell outer membrane</keyword>
<organism evidence="8 9">
    <name type="scientific">Janthinobacterium lividum</name>
    <dbReference type="NCBI Taxonomy" id="29581"/>
    <lineage>
        <taxon>Bacteria</taxon>
        <taxon>Pseudomonadati</taxon>
        <taxon>Pseudomonadota</taxon>
        <taxon>Betaproteobacteria</taxon>
        <taxon>Burkholderiales</taxon>
        <taxon>Oxalobacteraceae</taxon>
        <taxon>Janthinobacterium</taxon>
    </lineage>
</organism>
<dbReference type="PANTHER" id="PTHR30332:SF17">
    <property type="entry name" value="TYPE IV PILIATION SYSTEM PROTEIN DR_0774-RELATED"/>
    <property type="match status" value="1"/>
</dbReference>
<dbReference type="InterPro" id="IPR011662">
    <property type="entry name" value="Secretin/TonB_short_N"/>
</dbReference>
<evidence type="ECO:0000256" key="5">
    <source>
        <dbReference type="PROSITE-ProRule" id="PRU00339"/>
    </source>
</evidence>
<feature type="repeat" description="TPR" evidence="5">
    <location>
        <begin position="25"/>
        <end position="58"/>
    </location>
</feature>
<keyword evidence="2" id="KW-0813">Transport</keyword>
<dbReference type="GO" id="GO:0030246">
    <property type="term" value="F:carbohydrate binding"/>
    <property type="evidence" value="ECO:0007669"/>
    <property type="project" value="InterPro"/>
</dbReference>
<dbReference type="SMART" id="SM00965">
    <property type="entry name" value="STN"/>
    <property type="match status" value="1"/>
</dbReference>
<dbReference type="GO" id="GO:0015627">
    <property type="term" value="C:type II protein secretion system complex"/>
    <property type="evidence" value="ECO:0007669"/>
    <property type="project" value="TreeGrafter"/>
</dbReference>
<dbReference type="Pfam" id="PF00263">
    <property type="entry name" value="Secretin"/>
    <property type="match status" value="1"/>
</dbReference>
<dbReference type="Gene3D" id="1.25.40.10">
    <property type="entry name" value="Tetratricopeptide repeat domain"/>
    <property type="match status" value="1"/>
</dbReference>
<dbReference type="InterPro" id="IPR038591">
    <property type="entry name" value="NolW-like_sf"/>
</dbReference>
<keyword evidence="3" id="KW-0472">Membrane</keyword>
<evidence type="ECO:0000313" key="9">
    <source>
        <dbReference type="Proteomes" id="UP000182489"/>
    </source>
</evidence>
<comment type="subcellular location">
    <subcellularLocation>
        <location evidence="1">Membrane</location>
    </subcellularLocation>
</comment>
<evidence type="ECO:0000256" key="4">
    <source>
        <dbReference type="ARBA" id="ARBA00023237"/>
    </source>
</evidence>
<comment type="similarity">
    <text evidence="6">Belongs to the bacterial secretin family.</text>
</comment>
<dbReference type="PROSITE" id="PS50005">
    <property type="entry name" value="TPR"/>
    <property type="match status" value="1"/>
</dbReference>
<dbReference type="GO" id="GO:0000272">
    <property type="term" value="P:polysaccharide catabolic process"/>
    <property type="evidence" value="ECO:0007669"/>
    <property type="project" value="InterPro"/>
</dbReference>
<comment type="caution">
    <text evidence="8">The sequence shown here is derived from an EMBL/GenBank/DDBJ whole genome shotgun (WGS) entry which is preliminary data.</text>
</comment>
<accession>A0AB38C7G5</accession>
<protein>
    <submittedName>
        <fullName evidence="8">General secretion pathway protein D</fullName>
    </submittedName>
</protein>
<reference evidence="8 9" key="1">
    <citation type="submission" date="2016-11" db="EMBL/GenBank/DDBJ databases">
        <authorList>
            <person name="Varghese N."/>
            <person name="Submissions S."/>
        </authorList>
    </citation>
    <scope>NUCLEOTIDE SEQUENCE [LARGE SCALE GENOMIC DNA]</scope>
    <source>
        <strain evidence="8 9">NFR18</strain>
    </source>
</reference>
<dbReference type="InterPro" id="IPR019734">
    <property type="entry name" value="TPR_rpt"/>
</dbReference>
<dbReference type="Pfam" id="PF16344">
    <property type="entry name" value="FecR_C"/>
    <property type="match status" value="1"/>
</dbReference>
<dbReference type="InterPro" id="IPR002102">
    <property type="entry name" value="Cohesin_dom"/>
</dbReference>
<dbReference type="InterPro" id="IPR011990">
    <property type="entry name" value="TPR-like_helical_dom_sf"/>
</dbReference>
<evidence type="ECO:0000256" key="3">
    <source>
        <dbReference type="ARBA" id="ARBA00023136"/>
    </source>
</evidence>
<evidence type="ECO:0000259" key="7">
    <source>
        <dbReference type="SMART" id="SM00965"/>
    </source>
</evidence>
<dbReference type="InterPro" id="IPR001775">
    <property type="entry name" value="GspD/PilQ"/>
</dbReference>
<evidence type="ECO:0000256" key="1">
    <source>
        <dbReference type="ARBA" id="ARBA00004370"/>
    </source>
</evidence>
<dbReference type="PRINTS" id="PR00811">
    <property type="entry name" value="BCTERIALGSPD"/>
</dbReference>
<dbReference type="InterPro" id="IPR050810">
    <property type="entry name" value="Bact_Secretion_Sys_Channel"/>
</dbReference>
<dbReference type="GO" id="GO:0019867">
    <property type="term" value="C:outer membrane"/>
    <property type="evidence" value="ECO:0007669"/>
    <property type="project" value="InterPro"/>
</dbReference>
<dbReference type="Pfam" id="PF00963">
    <property type="entry name" value="Cohesin"/>
    <property type="match status" value="1"/>
</dbReference>